<dbReference type="EMBL" id="CP132508">
    <property type="protein sequence ID" value="WPD18652.1"/>
    <property type="molecule type" value="Genomic_DNA"/>
</dbReference>
<dbReference type="InterPro" id="IPR008927">
    <property type="entry name" value="6-PGluconate_DH-like_C_sf"/>
</dbReference>
<name>A0ABZ0QQ77_9FIRM</name>
<dbReference type="Gene3D" id="1.10.1040.10">
    <property type="entry name" value="N-(1-d-carboxylethyl)-l-norvaline Dehydrogenase, domain 2"/>
    <property type="match status" value="1"/>
</dbReference>
<gene>
    <name evidence="2" type="ORF">Q5761_09845</name>
</gene>
<dbReference type="Proteomes" id="UP001304683">
    <property type="component" value="Chromosome"/>
</dbReference>
<proteinExistence type="predicted"/>
<accession>A0ABZ0QQ77</accession>
<organism evidence="2 3">
    <name type="scientific">Thermaerobacter composti</name>
    <dbReference type="NCBI Taxonomy" id="554949"/>
    <lineage>
        <taxon>Bacteria</taxon>
        <taxon>Bacillati</taxon>
        <taxon>Bacillota</taxon>
        <taxon>Clostridia</taxon>
        <taxon>Eubacteriales</taxon>
        <taxon>Clostridiales Family XVII. Incertae Sedis</taxon>
        <taxon>Thermaerobacter</taxon>
    </lineage>
</organism>
<evidence type="ECO:0000313" key="3">
    <source>
        <dbReference type="Proteomes" id="UP001304683"/>
    </source>
</evidence>
<feature type="domain" description="3-hydroxyisobutyrate dehydrogenase-like NAD-binding" evidence="1">
    <location>
        <begin position="1"/>
        <end position="48"/>
    </location>
</feature>
<dbReference type="Pfam" id="PF14833">
    <property type="entry name" value="NAD_binding_11"/>
    <property type="match status" value="1"/>
</dbReference>
<sequence length="67" mass="6882">MMHKDLGLALAAAHEARVPMPATAQVAQTYAAATAGGLGHLDFSAILREIERWAALESNPGNGPAAT</sequence>
<keyword evidence="3" id="KW-1185">Reference proteome</keyword>
<dbReference type="SUPFAM" id="SSF48179">
    <property type="entry name" value="6-phosphogluconate dehydrogenase C-terminal domain-like"/>
    <property type="match status" value="1"/>
</dbReference>
<evidence type="ECO:0000313" key="2">
    <source>
        <dbReference type="EMBL" id="WPD18652.1"/>
    </source>
</evidence>
<dbReference type="InterPro" id="IPR029154">
    <property type="entry name" value="HIBADH-like_NADP-bd"/>
</dbReference>
<evidence type="ECO:0000259" key="1">
    <source>
        <dbReference type="Pfam" id="PF14833"/>
    </source>
</evidence>
<protein>
    <submittedName>
        <fullName evidence="2">NAD-binding protein</fullName>
    </submittedName>
</protein>
<dbReference type="InterPro" id="IPR013328">
    <property type="entry name" value="6PGD_dom2"/>
</dbReference>
<reference evidence="2 3" key="1">
    <citation type="submission" date="2023-08" db="EMBL/GenBank/DDBJ databases">
        <title>Genome sequence of Thermaerobacter compostii strain Ins1, a spore-forming filamentous bacterium isolated from a deep geothermal reservoir.</title>
        <authorList>
            <person name="Bregnard D."/>
            <person name="Gonzalez D."/>
            <person name="Junier P."/>
        </authorList>
    </citation>
    <scope>NUCLEOTIDE SEQUENCE [LARGE SCALE GENOMIC DNA]</scope>
    <source>
        <strain evidence="2 3">Ins1</strain>
    </source>
</reference>